<name>A0A663N737_ATHCN</name>
<sequence length="78" mass="9204">SKFLISFLLLNYKWDTQKRFGFAFAEPHGSDFSFSKSRLMYLSSYFLPNQASEADEVLTDITYFYSNLQGRRQKKTLI</sequence>
<evidence type="ECO:0000313" key="1">
    <source>
        <dbReference type="Ensembl" id="ENSACUP00000020264.1"/>
    </source>
</evidence>
<reference evidence="1" key="2">
    <citation type="submission" date="2025-09" db="UniProtKB">
        <authorList>
            <consortium name="Ensembl"/>
        </authorList>
    </citation>
    <scope>IDENTIFICATION</scope>
</reference>
<protein>
    <submittedName>
        <fullName evidence="1">Uncharacterized protein</fullName>
    </submittedName>
</protein>
<evidence type="ECO:0000313" key="2">
    <source>
        <dbReference type="Proteomes" id="UP000472269"/>
    </source>
</evidence>
<proteinExistence type="predicted"/>
<organism evidence="1 2">
    <name type="scientific">Athene cunicularia</name>
    <name type="common">Burrowing owl</name>
    <name type="synonym">Speotyto cunicularia</name>
    <dbReference type="NCBI Taxonomy" id="194338"/>
    <lineage>
        <taxon>Eukaryota</taxon>
        <taxon>Metazoa</taxon>
        <taxon>Chordata</taxon>
        <taxon>Craniata</taxon>
        <taxon>Vertebrata</taxon>
        <taxon>Euteleostomi</taxon>
        <taxon>Archelosauria</taxon>
        <taxon>Archosauria</taxon>
        <taxon>Dinosauria</taxon>
        <taxon>Saurischia</taxon>
        <taxon>Theropoda</taxon>
        <taxon>Coelurosauria</taxon>
        <taxon>Aves</taxon>
        <taxon>Neognathae</taxon>
        <taxon>Neoaves</taxon>
        <taxon>Telluraves</taxon>
        <taxon>Strigiformes</taxon>
        <taxon>Strigidae</taxon>
        <taxon>Athene</taxon>
    </lineage>
</organism>
<keyword evidence="2" id="KW-1185">Reference proteome</keyword>
<dbReference type="Proteomes" id="UP000472269">
    <property type="component" value="Unplaced"/>
</dbReference>
<reference evidence="1" key="1">
    <citation type="submission" date="2025-08" db="UniProtKB">
        <authorList>
            <consortium name="Ensembl"/>
        </authorList>
    </citation>
    <scope>IDENTIFICATION</scope>
</reference>
<accession>A0A663N737</accession>
<dbReference type="Ensembl" id="ENSACUT00000021608.1">
    <property type="protein sequence ID" value="ENSACUP00000020264.1"/>
    <property type="gene ID" value="ENSACUG00000013554.1"/>
</dbReference>
<dbReference type="AlphaFoldDB" id="A0A663N737"/>